<dbReference type="Pfam" id="PF00877">
    <property type="entry name" value="NLPC_P60"/>
    <property type="match status" value="1"/>
</dbReference>
<accession>A0A433QKS3</accession>
<proteinExistence type="inferred from homology"/>
<dbReference type="InterPro" id="IPR000064">
    <property type="entry name" value="NLP_P60_dom"/>
</dbReference>
<organism evidence="6 7">
    <name type="scientific">Jimgerdemannia flammicorona</name>
    <dbReference type="NCBI Taxonomy" id="994334"/>
    <lineage>
        <taxon>Eukaryota</taxon>
        <taxon>Fungi</taxon>
        <taxon>Fungi incertae sedis</taxon>
        <taxon>Mucoromycota</taxon>
        <taxon>Mucoromycotina</taxon>
        <taxon>Endogonomycetes</taxon>
        <taxon>Endogonales</taxon>
        <taxon>Endogonaceae</taxon>
        <taxon>Jimgerdemannia</taxon>
    </lineage>
</organism>
<sequence>MDLRLFRLGLSKHRGTMDTNNMAGACLVKNSTRSILTRNVVSSFEKKNKKEEIEMKPKIKQISLTMNHFAWLGAFLLIFASMVDAKCYVTNGEVRIFANPNSHSTSHGKYKKGSCIIVLCRIHGEIVNGVSWWVKTTRGYVPNYYVEHMSFDDKQPGDLIFWADHVAIYMGENQVIEVPDGSNIVISPVHSDTLPMVARCW</sequence>
<reference evidence="6 7" key="1">
    <citation type="journal article" date="2018" name="New Phytol.">
        <title>Phylogenomics of Endogonaceae and evolution of mycorrhizas within Mucoromycota.</title>
        <authorList>
            <person name="Chang Y."/>
            <person name="Desiro A."/>
            <person name="Na H."/>
            <person name="Sandor L."/>
            <person name="Lipzen A."/>
            <person name="Clum A."/>
            <person name="Barry K."/>
            <person name="Grigoriev I.V."/>
            <person name="Martin F.M."/>
            <person name="Stajich J.E."/>
            <person name="Smith M.E."/>
            <person name="Bonito G."/>
            <person name="Spatafora J.W."/>
        </authorList>
    </citation>
    <scope>NUCLEOTIDE SEQUENCE [LARGE SCALE GENOMIC DNA]</scope>
    <source>
        <strain evidence="6 7">AD002</strain>
    </source>
</reference>
<evidence type="ECO:0000259" key="5">
    <source>
        <dbReference type="Pfam" id="PF00877"/>
    </source>
</evidence>
<dbReference type="AlphaFoldDB" id="A0A433QKS3"/>
<dbReference type="EMBL" id="RBNJ01003946">
    <property type="protein sequence ID" value="RUS30382.1"/>
    <property type="molecule type" value="Genomic_DNA"/>
</dbReference>
<dbReference type="GO" id="GO:0008234">
    <property type="term" value="F:cysteine-type peptidase activity"/>
    <property type="evidence" value="ECO:0007669"/>
    <property type="project" value="UniProtKB-KW"/>
</dbReference>
<keyword evidence="2" id="KW-0645">Protease</keyword>
<dbReference type="Proteomes" id="UP000274822">
    <property type="component" value="Unassembled WGS sequence"/>
</dbReference>
<evidence type="ECO:0000256" key="2">
    <source>
        <dbReference type="ARBA" id="ARBA00022670"/>
    </source>
</evidence>
<dbReference type="Gene3D" id="3.90.1720.10">
    <property type="entry name" value="endopeptidase domain like (from Nostoc punctiforme)"/>
    <property type="match status" value="1"/>
</dbReference>
<keyword evidence="3" id="KW-0378">Hydrolase</keyword>
<comment type="similarity">
    <text evidence="1">Belongs to the peptidase C40 family.</text>
</comment>
<dbReference type="GO" id="GO:0006508">
    <property type="term" value="P:proteolysis"/>
    <property type="evidence" value="ECO:0007669"/>
    <property type="project" value="UniProtKB-KW"/>
</dbReference>
<evidence type="ECO:0000256" key="1">
    <source>
        <dbReference type="ARBA" id="ARBA00007074"/>
    </source>
</evidence>
<comment type="caution">
    <text evidence="6">The sequence shown here is derived from an EMBL/GenBank/DDBJ whole genome shotgun (WGS) entry which is preliminary data.</text>
</comment>
<evidence type="ECO:0000313" key="7">
    <source>
        <dbReference type="Proteomes" id="UP000274822"/>
    </source>
</evidence>
<gene>
    <name evidence="6" type="ORF">BC938DRAFT_479465</name>
</gene>
<evidence type="ECO:0000256" key="4">
    <source>
        <dbReference type="ARBA" id="ARBA00022807"/>
    </source>
</evidence>
<keyword evidence="7" id="KW-1185">Reference proteome</keyword>
<protein>
    <recommendedName>
        <fullName evidence="5">NlpC/P60 domain-containing protein</fullName>
    </recommendedName>
</protein>
<dbReference type="InterPro" id="IPR038765">
    <property type="entry name" value="Papain-like_cys_pep_sf"/>
</dbReference>
<evidence type="ECO:0000256" key="3">
    <source>
        <dbReference type="ARBA" id="ARBA00022801"/>
    </source>
</evidence>
<keyword evidence="4" id="KW-0788">Thiol protease</keyword>
<name>A0A433QKS3_9FUNG</name>
<feature type="domain" description="NlpC/P60" evidence="5">
    <location>
        <begin position="145"/>
        <end position="192"/>
    </location>
</feature>
<dbReference type="SUPFAM" id="SSF54001">
    <property type="entry name" value="Cysteine proteinases"/>
    <property type="match status" value="1"/>
</dbReference>
<evidence type="ECO:0000313" key="6">
    <source>
        <dbReference type="EMBL" id="RUS30382.1"/>
    </source>
</evidence>